<dbReference type="PANTHER" id="PTHR34557:SF1">
    <property type="entry name" value="PHYTOCHROMOBILIN:FERREDOXIN OXIDOREDUCTASE, CHLOROPLASTIC"/>
    <property type="match status" value="1"/>
</dbReference>
<evidence type="ECO:0000256" key="4">
    <source>
        <dbReference type="ARBA" id="ARBA00023002"/>
    </source>
</evidence>
<dbReference type="PANTHER" id="PTHR34557">
    <property type="entry name" value="PHYTOCHROMOBILIN:FERREDOXIN OXIDOREDUCTASE, CHLOROPLASTIC"/>
    <property type="match status" value="1"/>
</dbReference>
<sequence>MLKTLQPSLRENQHTLIRKLANCIEDHWQHYLSLSPYTIPEDLGYVEGNLEGEKLLIENRCYQTPQFRKLHLELAKVSHRLDILHCVMFPHSNYNLPIFGVDLVGGKKFISAAIVDLSPVTTERILPISYRSVLAKLPKIKFSQHRDLPKWGDIFSEFCIFVRPADAQEEAAFLDQVKNFLTLHCQIATAMMPISSPYQEAEILAGQRYYCTQQQHNDKTRRILEQSFGQQWAQRYITTMLFDSP</sequence>
<name>A0A1D8TS32_9CYAN</name>
<dbReference type="InterPro" id="IPR009249">
    <property type="entry name" value="Ferredoxin-dep_bilin_Rdtase"/>
</dbReference>
<dbReference type="RefSeq" id="WP_070392876.1">
    <property type="nucleotide sequence ID" value="NZ_CP017599.1"/>
</dbReference>
<evidence type="ECO:0000256" key="2">
    <source>
        <dbReference type="ARBA" id="ARBA00012716"/>
    </source>
</evidence>
<dbReference type="NCBIfam" id="NF002760">
    <property type="entry name" value="PRK02816.1"/>
    <property type="match status" value="1"/>
</dbReference>
<keyword evidence="4 6" id="KW-0560">Oxidoreductase</keyword>
<evidence type="ECO:0000256" key="6">
    <source>
        <dbReference type="HAMAP-Rule" id="MF_00618"/>
    </source>
</evidence>
<dbReference type="HAMAP" id="MF_00618">
    <property type="entry name" value="Ferredoxin_bilin_red"/>
    <property type="match status" value="1"/>
</dbReference>
<comment type="similarity">
    <text evidence="1 6">Belongs to the HY2 family.</text>
</comment>
<evidence type="ECO:0000256" key="3">
    <source>
        <dbReference type="ARBA" id="ARBA00016783"/>
    </source>
</evidence>
<evidence type="ECO:0000313" key="8">
    <source>
        <dbReference type="Proteomes" id="UP000177870"/>
    </source>
</evidence>
<dbReference type="OrthoDB" id="581340at2"/>
<dbReference type="STRING" id="1458985.BJP34_13975"/>
<dbReference type="Gene3D" id="3.40.1500.20">
    <property type="match status" value="1"/>
</dbReference>
<accession>A0A1D8TS32</accession>
<dbReference type="EC" id="1.3.7.5" evidence="2 6"/>
<evidence type="ECO:0000256" key="5">
    <source>
        <dbReference type="ARBA" id="ARBA00049084"/>
    </source>
</evidence>
<dbReference type="Pfam" id="PF05996">
    <property type="entry name" value="Fe_bilin_red"/>
    <property type="match status" value="1"/>
</dbReference>
<dbReference type="Proteomes" id="UP000177870">
    <property type="component" value="Chromosome"/>
</dbReference>
<evidence type="ECO:0000313" key="7">
    <source>
        <dbReference type="EMBL" id="AOX00415.1"/>
    </source>
</evidence>
<dbReference type="EMBL" id="CP017599">
    <property type="protein sequence ID" value="AOX00415.1"/>
    <property type="molecule type" value="Genomic_DNA"/>
</dbReference>
<dbReference type="InterPro" id="IPR022870">
    <property type="entry name" value="Ferredoxin_bilin_OxRdtase"/>
</dbReference>
<reference evidence="8" key="1">
    <citation type="submission" date="2016-10" db="EMBL/GenBank/DDBJ databases">
        <title>Comparative genomics uncovers the prolific and rare metabolic potential of the cyanobacterial genus Moorea.</title>
        <authorList>
            <person name="Leao T."/>
            <person name="Castelao G."/>
            <person name="Korobeynikov A."/>
            <person name="Monroe E.A."/>
            <person name="Podell S."/>
            <person name="Glukhov E."/>
            <person name="Allen E."/>
            <person name="Gerwick W.H."/>
            <person name="Gerwick L."/>
        </authorList>
    </citation>
    <scope>NUCLEOTIDE SEQUENCE [LARGE SCALE GENOMIC DNA]</scope>
    <source>
        <strain evidence="8">PAL-8-15-08-1</strain>
    </source>
</reference>
<dbReference type="GO" id="GO:0050620">
    <property type="term" value="F:phycocyanobilin:ferredoxin oxidoreductase activity"/>
    <property type="evidence" value="ECO:0007669"/>
    <property type="project" value="UniProtKB-UniRule"/>
</dbReference>
<comment type="function">
    <text evidence="6">Catalyzes the four-electron reduction of biliverdin IX-alpha (2-electron reduction at both the A and D rings); the reaction proceeds via an isolatable 2-electron intermediate, 181,182-dihydrobiliverdin.</text>
</comment>
<comment type="catalytic activity">
    <reaction evidence="5 6">
        <text>(2R,3Z)-phycocyanobilin + 4 oxidized [2Fe-2S]-[ferredoxin] = biliverdin IXalpha + 4 reduced [2Fe-2S]-[ferredoxin] + 4 H(+)</text>
        <dbReference type="Rhea" id="RHEA:15309"/>
        <dbReference type="Rhea" id="RHEA-COMP:10000"/>
        <dbReference type="Rhea" id="RHEA-COMP:10001"/>
        <dbReference type="ChEBI" id="CHEBI:15378"/>
        <dbReference type="ChEBI" id="CHEBI:33737"/>
        <dbReference type="ChEBI" id="CHEBI:33738"/>
        <dbReference type="ChEBI" id="CHEBI:57437"/>
        <dbReference type="ChEBI" id="CHEBI:57991"/>
        <dbReference type="EC" id="1.3.7.5"/>
    </reaction>
</comment>
<protein>
    <recommendedName>
        <fullName evidence="3 6">Phycocyanobilin:ferredoxin oxidoreductase</fullName>
        <ecNumber evidence="2 6">1.3.7.5</ecNumber>
    </recommendedName>
</protein>
<gene>
    <name evidence="6" type="primary">pcyA</name>
    <name evidence="7" type="ORF">BJP34_13975</name>
</gene>
<evidence type="ECO:0000256" key="1">
    <source>
        <dbReference type="ARBA" id="ARBA00006908"/>
    </source>
</evidence>
<dbReference type="GO" id="GO:0050897">
    <property type="term" value="F:cobalt ion binding"/>
    <property type="evidence" value="ECO:0007669"/>
    <property type="project" value="InterPro"/>
</dbReference>
<dbReference type="KEGG" id="mpro:BJP34_13975"/>
<dbReference type="AlphaFoldDB" id="A0A1D8TS32"/>
<proteinExistence type="inferred from homology"/>
<organism evidence="7 8">
    <name type="scientific">Moorena producens PAL-8-15-08-1</name>
    <dbReference type="NCBI Taxonomy" id="1458985"/>
    <lineage>
        <taxon>Bacteria</taxon>
        <taxon>Bacillati</taxon>
        <taxon>Cyanobacteriota</taxon>
        <taxon>Cyanophyceae</taxon>
        <taxon>Coleofasciculales</taxon>
        <taxon>Coleofasciculaceae</taxon>
        <taxon>Moorena</taxon>
    </lineage>
</organism>
<dbReference type="GO" id="GO:0010024">
    <property type="term" value="P:phytochromobilin biosynthetic process"/>
    <property type="evidence" value="ECO:0007669"/>
    <property type="project" value="InterPro"/>
</dbReference>